<dbReference type="PANTHER" id="PTHR10509:SF14">
    <property type="entry name" value="CAFFEOYL-COA O-METHYLTRANSFERASE 3-RELATED"/>
    <property type="match status" value="1"/>
</dbReference>
<comment type="similarity">
    <text evidence="4">Belongs to the class I-like SAM-binding methyltransferase superfamily. Cation-dependent O-methyltransferase family.</text>
</comment>
<evidence type="ECO:0000256" key="2">
    <source>
        <dbReference type="ARBA" id="ARBA00022679"/>
    </source>
</evidence>
<dbReference type="OrthoDB" id="10251242at2759"/>
<keyword evidence="3" id="KW-0949">S-adenosyl-L-methionine</keyword>
<sequence length="236" mass="26980">MFYRSSILKRIAIINRFFPVHNSIPKQGFYRSLRVLSSPDGQYSAAHTTKQSSYLESIHEKTASLFSNSHQMVSSVQGTFLKFLVQMSKATRVLEIGTFTGYSALCMAEGLKGRGSEAKVVTLEKNIEHFKVAKENIESSGLGHLIELKLGDAIDTAIISIIIILFSKEIFFQMMELSSLIMCCLEDLYHKWLKQKKQKISVKFLPQLNTYIHLMNTSLMIDELFKYFYRALTESH</sequence>
<proteinExistence type="inferred from homology"/>
<dbReference type="InterPro" id="IPR002935">
    <property type="entry name" value="SAM_O-MeTrfase"/>
</dbReference>
<dbReference type="EMBL" id="WTPW01000696">
    <property type="protein sequence ID" value="KAF0488004.1"/>
    <property type="molecule type" value="Genomic_DNA"/>
</dbReference>
<reference evidence="5 6" key="1">
    <citation type="journal article" date="2019" name="Environ. Microbiol.">
        <title>At the nexus of three kingdoms: the genome of the mycorrhizal fungus Gigaspora margarita provides insights into plant, endobacterial and fungal interactions.</title>
        <authorList>
            <person name="Venice F."/>
            <person name="Ghignone S."/>
            <person name="Salvioli di Fossalunga A."/>
            <person name="Amselem J."/>
            <person name="Novero M."/>
            <person name="Xianan X."/>
            <person name="Sedzielewska Toro K."/>
            <person name="Morin E."/>
            <person name="Lipzen A."/>
            <person name="Grigoriev I.V."/>
            <person name="Henrissat B."/>
            <person name="Martin F.M."/>
            <person name="Bonfante P."/>
        </authorList>
    </citation>
    <scope>NUCLEOTIDE SEQUENCE [LARGE SCALE GENOMIC DNA]</scope>
    <source>
        <strain evidence="5 6">BEG34</strain>
    </source>
</reference>
<dbReference type="GO" id="GO:0032259">
    <property type="term" value="P:methylation"/>
    <property type="evidence" value="ECO:0007669"/>
    <property type="project" value="UniProtKB-KW"/>
</dbReference>
<dbReference type="InterPro" id="IPR029063">
    <property type="entry name" value="SAM-dependent_MTases_sf"/>
</dbReference>
<dbReference type="Pfam" id="PF01596">
    <property type="entry name" value="Methyltransf_3"/>
    <property type="match status" value="1"/>
</dbReference>
<gene>
    <name evidence="5" type="ORF">F8M41_022459</name>
</gene>
<name>A0A8H4AEZ7_GIGMA</name>
<evidence type="ECO:0000313" key="5">
    <source>
        <dbReference type="EMBL" id="KAF0488004.1"/>
    </source>
</evidence>
<dbReference type="Proteomes" id="UP000439903">
    <property type="component" value="Unassembled WGS sequence"/>
</dbReference>
<evidence type="ECO:0000256" key="3">
    <source>
        <dbReference type="ARBA" id="ARBA00022691"/>
    </source>
</evidence>
<protein>
    <submittedName>
        <fullName evidence="5">O-methyltransferase</fullName>
    </submittedName>
</protein>
<dbReference type="GO" id="GO:0008171">
    <property type="term" value="F:O-methyltransferase activity"/>
    <property type="evidence" value="ECO:0007669"/>
    <property type="project" value="InterPro"/>
</dbReference>
<dbReference type="PROSITE" id="PS51682">
    <property type="entry name" value="SAM_OMT_I"/>
    <property type="match status" value="1"/>
</dbReference>
<dbReference type="PANTHER" id="PTHR10509">
    <property type="entry name" value="O-METHYLTRANSFERASE-RELATED"/>
    <property type="match status" value="1"/>
</dbReference>
<dbReference type="AlphaFoldDB" id="A0A8H4AEZ7"/>
<organism evidence="5 6">
    <name type="scientific">Gigaspora margarita</name>
    <dbReference type="NCBI Taxonomy" id="4874"/>
    <lineage>
        <taxon>Eukaryota</taxon>
        <taxon>Fungi</taxon>
        <taxon>Fungi incertae sedis</taxon>
        <taxon>Mucoromycota</taxon>
        <taxon>Glomeromycotina</taxon>
        <taxon>Glomeromycetes</taxon>
        <taxon>Diversisporales</taxon>
        <taxon>Gigasporaceae</taxon>
        <taxon>Gigaspora</taxon>
    </lineage>
</organism>
<keyword evidence="1 5" id="KW-0489">Methyltransferase</keyword>
<keyword evidence="2 5" id="KW-0808">Transferase</keyword>
<dbReference type="Gene3D" id="3.40.50.150">
    <property type="entry name" value="Vaccinia Virus protein VP39"/>
    <property type="match status" value="1"/>
</dbReference>
<comment type="caution">
    <text evidence="5">The sequence shown here is derived from an EMBL/GenBank/DDBJ whole genome shotgun (WGS) entry which is preliminary data.</text>
</comment>
<evidence type="ECO:0000256" key="4">
    <source>
        <dbReference type="ARBA" id="ARBA00023453"/>
    </source>
</evidence>
<keyword evidence="6" id="KW-1185">Reference proteome</keyword>
<accession>A0A8H4AEZ7</accession>
<evidence type="ECO:0000256" key="1">
    <source>
        <dbReference type="ARBA" id="ARBA00022603"/>
    </source>
</evidence>
<evidence type="ECO:0000313" key="6">
    <source>
        <dbReference type="Proteomes" id="UP000439903"/>
    </source>
</evidence>
<dbReference type="SUPFAM" id="SSF53335">
    <property type="entry name" value="S-adenosyl-L-methionine-dependent methyltransferases"/>
    <property type="match status" value="1"/>
</dbReference>
<dbReference type="GO" id="GO:0008757">
    <property type="term" value="F:S-adenosylmethionine-dependent methyltransferase activity"/>
    <property type="evidence" value="ECO:0007669"/>
    <property type="project" value="TreeGrafter"/>
</dbReference>
<dbReference type="InterPro" id="IPR050362">
    <property type="entry name" value="Cation-dep_OMT"/>
</dbReference>